<dbReference type="SUPFAM" id="SSF52833">
    <property type="entry name" value="Thioredoxin-like"/>
    <property type="match status" value="1"/>
</dbReference>
<organism evidence="2 3">
    <name type="scientific">Ceratodon purpureus</name>
    <name type="common">Fire moss</name>
    <name type="synonym">Dicranum purpureum</name>
    <dbReference type="NCBI Taxonomy" id="3225"/>
    <lineage>
        <taxon>Eukaryota</taxon>
        <taxon>Viridiplantae</taxon>
        <taxon>Streptophyta</taxon>
        <taxon>Embryophyta</taxon>
        <taxon>Bryophyta</taxon>
        <taxon>Bryophytina</taxon>
        <taxon>Bryopsida</taxon>
        <taxon>Dicranidae</taxon>
        <taxon>Pseudoditrichales</taxon>
        <taxon>Ditrichaceae</taxon>
        <taxon>Ceratodon</taxon>
    </lineage>
</organism>
<keyword evidence="1" id="KW-0676">Redox-active center</keyword>
<dbReference type="Pfam" id="PF10262">
    <property type="entry name" value="Rdx"/>
    <property type="match status" value="1"/>
</dbReference>
<dbReference type="OrthoDB" id="60822at2759"/>
<dbReference type="InterPro" id="IPR051441">
    <property type="entry name" value="SelW_related"/>
</dbReference>
<dbReference type="NCBIfam" id="TIGR02174">
    <property type="entry name" value="CXXU_selWTH"/>
    <property type="match status" value="1"/>
</dbReference>
<dbReference type="Gene3D" id="3.40.30.10">
    <property type="entry name" value="Glutaredoxin"/>
    <property type="match status" value="1"/>
</dbReference>
<sequence>MAMMMGVVRRSGFMRNVARVVCSAVVEAPRVVAGGHGVEGLGLVQVREASTATFEPGFHWRKMIQAHHMSCCANLGNPPPREIVVEYDEDSEYTDYFIEIADKVEAAHPELAVLVSPDNTGARKGSFEIICDGHVIWSKLKKGRLPRFEDVLDGISELPSKCDIEPQSASA</sequence>
<keyword evidence="3" id="KW-1185">Reference proteome</keyword>
<dbReference type="InterPro" id="IPR036249">
    <property type="entry name" value="Thioredoxin-like_sf"/>
</dbReference>
<dbReference type="AlphaFoldDB" id="A0A8T0I9M0"/>
<comment type="caution">
    <text evidence="2">The sequence shown here is derived from an EMBL/GenBank/DDBJ whole genome shotgun (WGS) entry which is preliminary data.</text>
</comment>
<dbReference type="Proteomes" id="UP000822688">
    <property type="component" value="Chromosome 4"/>
</dbReference>
<gene>
    <name evidence="2" type="ORF">KC19_4G144300</name>
</gene>
<dbReference type="PANTHER" id="PTHR15124:SF27">
    <property type="entry name" value="MIGRATION AND INVASION ENHANCER 1"/>
    <property type="match status" value="1"/>
</dbReference>
<dbReference type="EMBL" id="CM026424">
    <property type="protein sequence ID" value="KAG0580062.1"/>
    <property type="molecule type" value="Genomic_DNA"/>
</dbReference>
<name>A0A8T0I9M0_CERPU</name>
<evidence type="ECO:0000313" key="3">
    <source>
        <dbReference type="Proteomes" id="UP000822688"/>
    </source>
</evidence>
<protein>
    <submittedName>
        <fullName evidence="2">Uncharacterized protein</fullName>
    </submittedName>
</protein>
<accession>A0A8T0I9M0</accession>
<evidence type="ECO:0000313" key="2">
    <source>
        <dbReference type="EMBL" id="KAG0580062.1"/>
    </source>
</evidence>
<proteinExistence type="predicted"/>
<reference evidence="2" key="1">
    <citation type="submission" date="2020-06" db="EMBL/GenBank/DDBJ databases">
        <title>WGS assembly of Ceratodon purpureus strain R40.</title>
        <authorList>
            <person name="Carey S.B."/>
            <person name="Jenkins J."/>
            <person name="Shu S."/>
            <person name="Lovell J.T."/>
            <person name="Sreedasyam A."/>
            <person name="Maumus F."/>
            <person name="Tiley G.P."/>
            <person name="Fernandez-Pozo N."/>
            <person name="Barry K."/>
            <person name="Chen C."/>
            <person name="Wang M."/>
            <person name="Lipzen A."/>
            <person name="Daum C."/>
            <person name="Saski C.A."/>
            <person name="Payton A.C."/>
            <person name="Mcbreen J.C."/>
            <person name="Conrad R.E."/>
            <person name="Kollar L.M."/>
            <person name="Olsson S."/>
            <person name="Huttunen S."/>
            <person name="Landis J.B."/>
            <person name="Wickett N.J."/>
            <person name="Johnson M.G."/>
            <person name="Rensing S.A."/>
            <person name="Grimwood J."/>
            <person name="Schmutz J."/>
            <person name="Mcdaniel S.F."/>
        </authorList>
    </citation>
    <scope>NUCLEOTIDE SEQUENCE</scope>
    <source>
        <strain evidence="2">R40</strain>
    </source>
</reference>
<dbReference type="PANTHER" id="PTHR15124">
    <property type="entry name" value="SELENOPROTEIN W"/>
    <property type="match status" value="1"/>
</dbReference>
<evidence type="ECO:0000256" key="1">
    <source>
        <dbReference type="ARBA" id="ARBA00023284"/>
    </source>
</evidence>
<dbReference type="InterPro" id="IPR011893">
    <property type="entry name" value="Selenoprotein_Rdx-typ"/>
</dbReference>